<keyword evidence="2" id="KW-0472">Membrane</keyword>
<dbReference type="SMART" id="SM00331">
    <property type="entry name" value="PP2C_SIG"/>
    <property type="match status" value="1"/>
</dbReference>
<evidence type="ECO:0000313" key="5">
    <source>
        <dbReference type="Proteomes" id="UP000619101"/>
    </source>
</evidence>
<feature type="transmembrane region" description="Helical" evidence="2">
    <location>
        <begin position="175"/>
        <end position="197"/>
    </location>
</feature>
<feature type="transmembrane region" description="Helical" evidence="2">
    <location>
        <begin position="204"/>
        <end position="230"/>
    </location>
</feature>
<dbReference type="InterPro" id="IPR052016">
    <property type="entry name" value="Bact_Sigma-Reg"/>
</dbReference>
<organism evidence="4 5">
    <name type="scientific">Solibacillus faecavium</name>
    <dbReference type="NCBI Taxonomy" id="2762221"/>
    <lineage>
        <taxon>Bacteria</taxon>
        <taxon>Bacillati</taxon>
        <taxon>Bacillota</taxon>
        <taxon>Bacilli</taxon>
        <taxon>Bacillales</taxon>
        <taxon>Caryophanaceae</taxon>
        <taxon>Solibacillus</taxon>
    </lineage>
</organism>
<feature type="transmembrane region" description="Helical" evidence="2">
    <location>
        <begin position="71"/>
        <end position="95"/>
    </location>
</feature>
<evidence type="ECO:0000256" key="1">
    <source>
        <dbReference type="ARBA" id="ARBA00022801"/>
    </source>
</evidence>
<feature type="transmembrane region" description="Helical" evidence="2">
    <location>
        <begin position="107"/>
        <end position="124"/>
    </location>
</feature>
<dbReference type="RefSeq" id="WP_191701712.1">
    <property type="nucleotide sequence ID" value="NZ_JACSPZ010000013.1"/>
</dbReference>
<name>A0ABR8Y3P8_9BACL</name>
<keyword evidence="2" id="KW-1133">Transmembrane helix</keyword>
<feature type="domain" description="PPM-type phosphatase" evidence="3">
    <location>
        <begin position="556"/>
        <end position="768"/>
    </location>
</feature>
<keyword evidence="1" id="KW-0378">Hydrolase</keyword>
<dbReference type="InterPro" id="IPR045768">
    <property type="entry name" value="SpoIIE_N"/>
</dbReference>
<dbReference type="Pfam" id="PF07228">
    <property type="entry name" value="SpoIIE"/>
    <property type="match status" value="1"/>
</dbReference>
<dbReference type="Gene3D" id="3.60.40.10">
    <property type="entry name" value="PPM-type phosphatase domain"/>
    <property type="match status" value="1"/>
</dbReference>
<dbReference type="SUPFAM" id="SSF81606">
    <property type="entry name" value="PP2C-like"/>
    <property type="match status" value="1"/>
</dbReference>
<comment type="caution">
    <text evidence="4">The sequence shown here is derived from an EMBL/GenBank/DDBJ whole genome shotgun (WGS) entry which is preliminary data.</text>
</comment>
<dbReference type="Proteomes" id="UP000619101">
    <property type="component" value="Unassembled WGS sequence"/>
</dbReference>
<evidence type="ECO:0000313" key="4">
    <source>
        <dbReference type="EMBL" id="MBD8038649.1"/>
    </source>
</evidence>
<keyword evidence="2" id="KW-0812">Transmembrane</keyword>
<dbReference type="InterPro" id="IPR036457">
    <property type="entry name" value="PPM-type-like_dom_sf"/>
</dbReference>
<reference evidence="4 5" key="1">
    <citation type="submission" date="2020-08" db="EMBL/GenBank/DDBJ databases">
        <title>A Genomic Blueprint of the Chicken Gut Microbiome.</title>
        <authorList>
            <person name="Gilroy R."/>
            <person name="Ravi A."/>
            <person name="Getino M."/>
            <person name="Pursley I."/>
            <person name="Horton D.L."/>
            <person name="Alikhan N.-F."/>
            <person name="Baker D."/>
            <person name="Gharbi K."/>
            <person name="Hall N."/>
            <person name="Watson M."/>
            <person name="Adriaenssens E.M."/>
            <person name="Foster-Nyarko E."/>
            <person name="Jarju S."/>
            <person name="Secka A."/>
            <person name="Antonio M."/>
            <person name="Oren A."/>
            <person name="Chaudhuri R."/>
            <person name="La Ragione R.M."/>
            <person name="Hildebrand F."/>
            <person name="Pallen M.J."/>
        </authorList>
    </citation>
    <scope>NUCLEOTIDE SEQUENCE [LARGE SCALE GENOMIC DNA]</scope>
    <source>
        <strain evidence="4 5">A46</strain>
    </source>
</reference>
<feature type="transmembrane region" description="Helical" evidence="2">
    <location>
        <begin position="26"/>
        <end position="59"/>
    </location>
</feature>
<dbReference type="InterPro" id="IPR001932">
    <property type="entry name" value="PPM-type_phosphatase-like_dom"/>
</dbReference>
<feature type="transmembrane region" description="Helical" evidence="2">
    <location>
        <begin position="286"/>
        <end position="306"/>
    </location>
</feature>
<keyword evidence="5" id="KW-1185">Reference proteome</keyword>
<feature type="transmembrane region" description="Helical" evidence="2">
    <location>
        <begin position="236"/>
        <end position="255"/>
    </location>
</feature>
<gene>
    <name evidence="4" type="ORF">H9635_18035</name>
</gene>
<dbReference type="EMBL" id="JACSPZ010000013">
    <property type="protein sequence ID" value="MBD8038649.1"/>
    <property type="molecule type" value="Genomic_DNA"/>
</dbReference>
<protein>
    <submittedName>
        <fullName evidence="4">SpoIIE family protein phosphatase</fullName>
    </submittedName>
</protein>
<feature type="transmembrane region" description="Helical" evidence="2">
    <location>
        <begin position="262"/>
        <end position="280"/>
    </location>
</feature>
<accession>A0ABR8Y3P8</accession>
<feature type="transmembrane region" description="Helical" evidence="2">
    <location>
        <begin position="136"/>
        <end position="155"/>
    </location>
</feature>
<evidence type="ECO:0000256" key="2">
    <source>
        <dbReference type="SAM" id="Phobius"/>
    </source>
</evidence>
<dbReference type="PANTHER" id="PTHR43156">
    <property type="entry name" value="STAGE II SPORULATION PROTEIN E-RELATED"/>
    <property type="match status" value="1"/>
</dbReference>
<sequence>MVTLNNQNEFQTFNLSLLLYKEKSKMIISSAIVFLAFCFAQAVFFEAVVPLFLPFWLIIRTRFAVFQKSALLGGIIGTCFLGFGQVAIVLVQLLFMECLVRFKFLKLSPYILLASSIVIVQLLWQMMLHSGTPSVMVLFYIIYECFFSVSMLFFIRLLTLQTNEVGHIEWTRDKITAIMIILAGVMVGMQSMTLLYFSLPLILLHFLICLVAYTSTVGATVIFSLSLGFFMGLANLSFTGMMILYACTGLVAALVQNQGRYIVALFSLLPSVFFFFYDATLPIDSVYFLSMLTGAIGFLLVPKNVLSYCQMYYKQQTVSIVQVNRNEVVEVQLKQFQHFVSFMKELVFERFTQPSTKNEKKVEPFLICSSCFKYEQCWGKNREMEETINAWRLAKRSPKPVAWMRVEEQLKGKCIKSSKLLEELESAMQKEHMEREYYHGKKMIALQLRDLSSHFEKLLSSHQLDVGSTEVDGDIQQYLNERDIHCLHIQWLKTEIGDREFICYIADQRDAHIVIQQLEQQLFDLLHEPLKGESIYEQQSPIFYRQIKFRSAIRYQLEYDIYTYSHAHHTISGDSYRVFPIHPGLMAVMLSDGMGTNVRAHEESERLIQMMQDCITYNMDPETAMHTMHYVMSLKNDSDMYATMDFALVDLQFGHLWCWKAGGMTTYVLRGPDLFKIESTSAPIGFLPNFAIDTEMTPLLSEDVILMISDGLFSPSAQWDAQEQLFIRLIRQGIEKGASIQVVLFDVMTQFKQMYPIADDCTVMLFRLQHVTKPWQVFRPTIKH</sequence>
<dbReference type="PANTHER" id="PTHR43156:SF2">
    <property type="entry name" value="STAGE II SPORULATION PROTEIN E"/>
    <property type="match status" value="1"/>
</dbReference>
<dbReference type="Pfam" id="PF19732">
    <property type="entry name" value="SpoIIE_N"/>
    <property type="match status" value="1"/>
</dbReference>
<proteinExistence type="predicted"/>
<evidence type="ECO:0000259" key="3">
    <source>
        <dbReference type="SMART" id="SM00331"/>
    </source>
</evidence>